<proteinExistence type="predicted"/>
<dbReference type="EMBL" id="JBAMIC010000012">
    <property type="protein sequence ID" value="KAK7098409.1"/>
    <property type="molecule type" value="Genomic_DNA"/>
</dbReference>
<feature type="compositionally biased region" description="Acidic residues" evidence="2">
    <location>
        <begin position="329"/>
        <end position="339"/>
    </location>
</feature>
<comment type="caution">
    <text evidence="3">The sequence shown here is derived from an EMBL/GenBank/DDBJ whole genome shotgun (WGS) entry which is preliminary data.</text>
</comment>
<organism evidence="3 4">
    <name type="scientific">Littorina saxatilis</name>
    <dbReference type="NCBI Taxonomy" id="31220"/>
    <lineage>
        <taxon>Eukaryota</taxon>
        <taxon>Metazoa</taxon>
        <taxon>Spiralia</taxon>
        <taxon>Lophotrochozoa</taxon>
        <taxon>Mollusca</taxon>
        <taxon>Gastropoda</taxon>
        <taxon>Caenogastropoda</taxon>
        <taxon>Littorinimorpha</taxon>
        <taxon>Littorinoidea</taxon>
        <taxon>Littorinidae</taxon>
        <taxon>Littorina</taxon>
    </lineage>
</organism>
<feature type="compositionally biased region" description="Polar residues" evidence="2">
    <location>
        <begin position="816"/>
        <end position="841"/>
    </location>
</feature>
<feature type="coiled-coil region" evidence="1">
    <location>
        <begin position="782"/>
        <end position="816"/>
    </location>
</feature>
<feature type="compositionally biased region" description="Polar residues" evidence="2">
    <location>
        <begin position="127"/>
        <end position="136"/>
    </location>
</feature>
<evidence type="ECO:0000313" key="4">
    <source>
        <dbReference type="Proteomes" id="UP001374579"/>
    </source>
</evidence>
<feature type="region of interest" description="Disordered" evidence="2">
    <location>
        <begin position="26"/>
        <end position="151"/>
    </location>
</feature>
<accession>A0AAN9B5Y0</accession>
<feature type="compositionally biased region" description="Basic and acidic residues" evidence="2">
    <location>
        <begin position="106"/>
        <end position="122"/>
    </location>
</feature>
<feature type="compositionally biased region" description="Basic and acidic residues" evidence="2">
    <location>
        <begin position="341"/>
        <end position="352"/>
    </location>
</feature>
<feature type="compositionally biased region" description="Low complexity" evidence="2">
    <location>
        <begin position="842"/>
        <end position="856"/>
    </location>
</feature>
<feature type="region of interest" description="Disordered" evidence="2">
    <location>
        <begin position="329"/>
        <end position="352"/>
    </location>
</feature>
<dbReference type="Proteomes" id="UP001374579">
    <property type="component" value="Unassembled WGS sequence"/>
</dbReference>
<evidence type="ECO:0000256" key="1">
    <source>
        <dbReference type="SAM" id="Coils"/>
    </source>
</evidence>
<feature type="compositionally biased region" description="Basic residues" evidence="2">
    <location>
        <begin position="184"/>
        <end position="195"/>
    </location>
</feature>
<feature type="compositionally biased region" description="Basic and acidic residues" evidence="2">
    <location>
        <begin position="600"/>
        <end position="609"/>
    </location>
</feature>
<feature type="region of interest" description="Disordered" evidence="2">
    <location>
        <begin position="816"/>
        <end position="864"/>
    </location>
</feature>
<evidence type="ECO:0000313" key="3">
    <source>
        <dbReference type="EMBL" id="KAK7098409.1"/>
    </source>
</evidence>
<gene>
    <name evidence="3" type="ORF">V1264_002710</name>
</gene>
<feature type="compositionally biased region" description="Basic residues" evidence="2">
    <location>
        <begin position="91"/>
        <end position="105"/>
    </location>
</feature>
<protein>
    <submittedName>
        <fullName evidence="3">Uncharacterized protein</fullName>
    </submittedName>
</protein>
<feature type="compositionally biased region" description="Basic and acidic residues" evidence="2">
    <location>
        <begin position="53"/>
        <end position="63"/>
    </location>
</feature>
<evidence type="ECO:0000256" key="2">
    <source>
        <dbReference type="SAM" id="MobiDB-lite"/>
    </source>
</evidence>
<feature type="compositionally biased region" description="Polar residues" evidence="2">
    <location>
        <begin position="40"/>
        <end position="51"/>
    </location>
</feature>
<keyword evidence="1" id="KW-0175">Coiled coil</keyword>
<name>A0AAN9B5Y0_9CAEN</name>
<sequence>MSISTTSSGDRIEDDFVILGSNVVREEMEDTTEGSKCRSKSSLQVDLQQTSHTRRESPSRDARLNSCEDPNPTERKHGRGRGHSGPEWRELHKKKKSLRHKLRPKTGKEDNSCKKQHSDHPKAKATPGSTDLSSGLGNRDRETEMTSLRGEHTHAVHDTIASVGSNSYCSNHDDENDPNDVSKRNRHTSQRRSRSTKALADEVRDGSRSTSSLELGQGQDTDTCSEGPTVTMSDAEGQDSDSSMVEICNMSDHHIRLFSGLSSEEVLSEAGYGTTGSRQGHVGRDDQDDDAIVTSALSDLLGGLDSQIRALCRNLESLARFRDLEATADDEDVTPEAEDVAGMKDGEREFIDRSTLDEERFFDCISPELDGERNSRNFPPSSPPPRRSAGIVVGQRESGEDRDRPSVTRLQPHCRTAWHDDKTQCPENWSAKPSWGQKGEGQPQKTKQQSPKRLKEETSKHLRETTEAAIPQTELQNMGGEEEAKSSQKHQQTPLPKSKKDRTPKRSEILRLEEEDMTTTSTSKSGSHESIHASRSSPKHKSMTFMDTPLTLTLKDTFKVKFGNGRCSSLPTLVSSKNGDDDSANVIEVCTESNIDRSSESLMAARKESSLTADDAENEGGREGGRGGGGRGGGDVLEMRALIQMMEQWQVLWVMWNNHKRQLRDVLTAREREASRTTRQNEALARSRNVITSLRQQRHDLHQQMQLKEQEFAATLRCHRNETAFLRRKVLNYLDEKKHSLTAASDPAKNDSRLASLLDSLLSVHVHRERYMALDLAKQNKINELKLLVVRQQLAMEEMKEQNADLNHALNTLMQFLPDQGSSPSQHPNLPRAASSTLPRFTSTTATTSSSASPSTDGSGGRRGYALRGLGLSDVLQCERSLYLPHHSTSPELAAVSVFGIGGEQLSPLSNFQPGDIFDASRQTCHADGDHDNINIVINSSSNNADISDDDNDAALAEELLRELTLFGPGSPDFTLAGVDR</sequence>
<keyword evidence="4" id="KW-1185">Reference proteome</keyword>
<feature type="region of interest" description="Disordered" evidence="2">
    <location>
        <begin position="364"/>
        <end position="543"/>
    </location>
</feature>
<feature type="compositionally biased region" description="Basic and acidic residues" evidence="2">
    <location>
        <begin position="397"/>
        <end position="406"/>
    </location>
</feature>
<feature type="compositionally biased region" description="Basic and acidic residues" evidence="2">
    <location>
        <begin position="453"/>
        <end position="466"/>
    </location>
</feature>
<feature type="region of interest" description="Disordered" evidence="2">
    <location>
        <begin position="600"/>
        <end position="633"/>
    </location>
</feature>
<feature type="compositionally biased region" description="Polar residues" evidence="2">
    <location>
        <begin position="208"/>
        <end position="232"/>
    </location>
</feature>
<feature type="compositionally biased region" description="Basic and acidic residues" evidence="2">
    <location>
        <begin position="138"/>
        <end position="151"/>
    </location>
</feature>
<reference evidence="3 4" key="1">
    <citation type="submission" date="2024-02" db="EMBL/GenBank/DDBJ databases">
        <title>Chromosome-scale genome assembly of the rough periwinkle Littorina saxatilis.</title>
        <authorList>
            <person name="De Jode A."/>
            <person name="Faria R."/>
            <person name="Formenti G."/>
            <person name="Sims Y."/>
            <person name="Smith T.P."/>
            <person name="Tracey A."/>
            <person name="Wood J.M.D."/>
            <person name="Zagrodzka Z.B."/>
            <person name="Johannesson K."/>
            <person name="Butlin R.K."/>
            <person name="Leder E.H."/>
        </authorList>
    </citation>
    <scope>NUCLEOTIDE SEQUENCE [LARGE SCALE GENOMIC DNA]</scope>
    <source>
        <strain evidence="3">Snail1</strain>
        <tissue evidence="3">Muscle</tissue>
    </source>
</reference>
<dbReference type="AlphaFoldDB" id="A0AAN9B5Y0"/>
<feature type="region of interest" description="Disordered" evidence="2">
    <location>
        <begin position="163"/>
        <end position="241"/>
    </location>
</feature>